<protein>
    <recommendedName>
        <fullName evidence="3">Glycosyltransferase</fullName>
    </recommendedName>
</protein>
<dbReference type="PANTHER" id="PTHR32385:SF15">
    <property type="entry name" value="INOSITOL PHOSPHOCERAMIDE MANNOSYLTRANSFERASE 1"/>
    <property type="match status" value="1"/>
</dbReference>
<dbReference type="Gene3D" id="3.90.550.20">
    <property type="match status" value="2"/>
</dbReference>
<keyword evidence="1" id="KW-0808">Transferase</keyword>
<dbReference type="PANTHER" id="PTHR32385">
    <property type="entry name" value="MANNOSYL PHOSPHORYLINOSITOL CERAMIDE SYNTHASE"/>
    <property type="match status" value="1"/>
</dbReference>
<dbReference type="InterPro" id="IPR051706">
    <property type="entry name" value="Glycosyltransferase_domain"/>
</dbReference>
<dbReference type="InterPro" id="IPR007577">
    <property type="entry name" value="GlycoTrfase_DXD_sugar-bd_CS"/>
</dbReference>
<evidence type="ECO:0008006" key="3">
    <source>
        <dbReference type="Google" id="ProtNLM"/>
    </source>
</evidence>
<evidence type="ECO:0000313" key="2">
    <source>
        <dbReference type="EMBL" id="QHT96093.1"/>
    </source>
</evidence>
<dbReference type="SUPFAM" id="SSF53448">
    <property type="entry name" value="Nucleotide-diphospho-sugar transferases"/>
    <property type="match status" value="1"/>
</dbReference>
<dbReference type="InterPro" id="IPR029044">
    <property type="entry name" value="Nucleotide-diphossugar_trans"/>
</dbReference>
<sequence>MVNVLIPKTIFQIKNFKQPKFILDKLESFSIGWNYIHFDDSNNIIEFIKNNLLEDLIDISSNIILINNSPIKLEFFIYYYLYQNGGVYLNSDSILNKNIDNIINELSSFYVESCITKLVFNGFIGTIPKNKIFLNVLQKMYNMIILDNYSNYQEMLKDFYRDILINENILTKIFTEDINSEYCKILDNNEQIVTHYYNNDFNNKYNIYNSIETYKYFNKPKELIKIGITIMLPKRAIELFINGLNQNIFYLCELLLNIGYDCRFVVNDDVINNIDQNELDVMLYDKRIKIIKLTEIFKEELDILIIMGNILHDSIIKLLKKTKTIVLGYFCGNSYIIDSEIILYKYGNFSKGTFQYLLDDHTQLYDEIWSIPQMANTNIHYWKTFHRCNTIEVPFVWSNKGINMLEQICNKPYEYYLYKNNNKEKKIAVFEPSISIMKWCLPPLLVCENAYRQLKDKSIINNVYLNNVLTRGEAFNNEAFNMMVESLDLKRDNKCSLEYRYNSLDFLKGYADICVSHSWENGLNYLYLDLAWMGWPVLHNGHLCKDVGYYYDQFNYEEGGNMLVNILNNHDNNINEYLQRNRKAIDRYLPSNKDLQNHYEDIINKLLHNNKQKYGIKLNHEIIVKSVIPEIPLNIFQVWHSNDLLPSIKECSQEIQKLNPEFNYYLFNEESCREFIKQNFQDNVLYAFDNLIPYAFKFDLWRYCILYLKGGIYLDIKYKPLNSFKFINLIDKEYFCEDIEESFKGVYNAFIICKPRNILMLNAINKIVEHVLTKNYCNYGLEVSGPLMLKKLINDNNIKINITDLHLYSDKIEDNKLIIYNNDKPILRMHENYRNEQLSNGKHWAYQYMHSEIFK</sequence>
<dbReference type="Pfam" id="PF10933">
    <property type="entry name" value="DUF2827"/>
    <property type="match status" value="1"/>
</dbReference>
<dbReference type="InterPro" id="IPR021234">
    <property type="entry name" value="DUF2827"/>
</dbReference>
<dbReference type="Pfam" id="PF04488">
    <property type="entry name" value="Gly_transf_sug"/>
    <property type="match status" value="2"/>
</dbReference>
<accession>A0A6C0IX90</accession>
<dbReference type="GO" id="GO:0000030">
    <property type="term" value="F:mannosyltransferase activity"/>
    <property type="evidence" value="ECO:0007669"/>
    <property type="project" value="TreeGrafter"/>
</dbReference>
<evidence type="ECO:0000256" key="1">
    <source>
        <dbReference type="ARBA" id="ARBA00022679"/>
    </source>
</evidence>
<dbReference type="AlphaFoldDB" id="A0A6C0IX90"/>
<proteinExistence type="predicted"/>
<dbReference type="EMBL" id="MN740252">
    <property type="protein sequence ID" value="QHT96093.1"/>
    <property type="molecule type" value="Genomic_DNA"/>
</dbReference>
<dbReference type="GO" id="GO:0016020">
    <property type="term" value="C:membrane"/>
    <property type="evidence" value="ECO:0007669"/>
    <property type="project" value="GOC"/>
</dbReference>
<name>A0A6C0IX90_9ZZZZ</name>
<dbReference type="GO" id="GO:0051999">
    <property type="term" value="P:mannosyl-inositol phosphorylceramide biosynthetic process"/>
    <property type="evidence" value="ECO:0007669"/>
    <property type="project" value="TreeGrafter"/>
</dbReference>
<organism evidence="2">
    <name type="scientific">viral metagenome</name>
    <dbReference type="NCBI Taxonomy" id="1070528"/>
    <lineage>
        <taxon>unclassified sequences</taxon>
        <taxon>metagenomes</taxon>
        <taxon>organismal metagenomes</taxon>
    </lineage>
</organism>
<reference evidence="2" key="1">
    <citation type="journal article" date="2020" name="Nature">
        <title>Giant virus diversity and host interactions through global metagenomics.</title>
        <authorList>
            <person name="Schulz F."/>
            <person name="Roux S."/>
            <person name="Paez-Espino D."/>
            <person name="Jungbluth S."/>
            <person name="Walsh D.A."/>
            <person name="Denef V.J."/>
            <person name="McMahon K.D."/>
            <person name="Konstantinidis K.T."/>
            <person name="Eloe-Fadrosh E.A."/>
            <person name="Kyrpides N.C."/>
            <person name="Woyke T."/>
        </authorList>
    </citation>
    <scope>NUCLEOTIDE SEQUENCE</scope>
    <source>
        <strain evidence="2">GVMAG-M-3300024301-20</strain>
    </source>
</reference>